<dbReference type="PANTHER" id="PTHR15410">
    <property type="entry name" value="HIRA-INTERACTING PROTEIN 3"/>
    <property type="match status" value="1"/>
</dbReference>
<feature type="region of interest" description="Disordered" evidence="1">
    <location>
        <begin position="1"/>
        <end position="115"/>
    </location>
</feature>
<feature type="region of interest" description="Disordered" evidence="1">
    <location>
        <begin position="190"/>
        <end position="209"/>
    </location>
</feature>
<reference evidence="4" key="3">
    <citation type="submission" date="2025-04" db="UniProtKB">
        <authorList>
            <consortium name="RefSeq"/>
        </authorList>
    </citation>
    <scope>IDENTIFICATION</scope>
    <source>
        <strain evidence="4">CBS 781.70</strain>
    </source>
</reference>
<dbReference type="GO" id="GO:0005634">
    <property type="term" value="C:nucleus"/>
    <property type="evidence" value="ECO:0007669"/>
    <property type="project" value="TreeGrafter"/>
</dbReference>
<evidence type="ECO:0000313" key="2">
    <source>
        <dbReference type="EMBL" id="KAF1809358.1"/>
    </source>
</evidence>
<dbReference type="AlphaFoldDB" id="A0A6G1FUI0"/>
<feature type="compositionally biased region" description="Basic and acidic residues" evidence="1">
    <location>
        <begin position="18"/>
        <end position="34"/>
    </location>
</feature>
<feature type="compositionally biased region" description="Basic and acidic residues" evidence="1">
    <location>
        <begin position="1"/>
        <end position="10"/>
    </location>
</feature>
<gene>
    <name evidence="2 4" type="ORF">P152DRAFT_161593</name>
</gene>
<accession>A0A6G1FUI0</accession>
<evidence type="ECO:0000256" key="1">
    <source>
        <dbReference type="SAM" id="MobiDB-lite"/>
    </source>
</evidence>
<evidence type="ECO:0008006" key="5">
    <source>
        <dbReference type="Google" id="ProtNLM"/>
    </source>
</evidence>
<feature type="compositionally biased region" description="Basic and acidic residues" evidence="1">
    <location>
        <begin position="192"/>
        <end position="206"/>
    </location>
</feature>
<evidence type="ECO:0000313" key="3">
    <source>
        <dbReference type="Proteomes" id="UP000504638"/>
    </source>
</evidence>
<dbReference type="EMBL" id="ML975173">
    <property type="protein sequence ID" value="KAF1809358.1"/>
    <property type="molecule type" value="Genomic_DNA"/>
</dbReference>
<name>A0A6G1FUI0_9PEZI</name>
<feature type="compositionally biased region" description="Basic residues" evidence="1">
    <location>
        <begin position="77"/>
        <end position="98"/>
    </location>
</feature>
<reference evidence="2 4" key="1">
    <citation type="submission" date="2020-01" db="EMBL/GenBank/DDBJ databases">
        <authorList>
            <consortium name="DOE Joint Genome Institute"/>
            <person name="Haridas S."/>
            <person name="Albert R."/>
            <person name="Binder M."/>
            <person name="Bloem J."/>
            <person name="Labutti K."/>
            <person name="Salamov A."/>
            <person name="Andreopoulos B."/>
            <person name="Baker S.E."/>
            <person name="Barry K."/>
            <person name="Bills G."/>
            <person name="Bluhm B.H."/>
            <person name="Cannon C."/>
            <person name="Castanera R."/>
            <person name="Culley D.E."/>
            <person name="Daum C."/>
            <person name="Ezra D."/>
            <person name="Gonzalez J.B."/>
            <person name="Henrissat B."/>
            <person name="Kuo A."/>
            <person name="Liang C."/>
            <person name="Lipzen A."/>
            <person name="Lutzoni F."/>
            <person name="Magnuson J."/>
            <person name="Mondo S."/>
            <person name="Nolan M."/>
            <person name="Ohm R."/>
            <person name="Pangilinan J."/>
            <person name="Park H.-J."/>
            <person name="Ramirez L."/>
            <person name="Alfaro M."/>
            <person name="Sun H."/>
            <person name="Tritt A."/>
            <person name="Yoshinaga Y."/>
            <person name="Zwiers L.-H."/>
            <person name="Turgeon B.G."/>
            <person name="Goodwin S.B."/>
            <person name="Spatafora J.W."/>
            <person name="Crous P.W."/>
            <person name="Grigoriev I.V."/>
        </authorList>
    </citation>
    <scope>NUCLEOTIDE SEQUENCE</scope>
    <source>
        <strain evidence="2 4">CBS 781.70</strain>
    </source>
</reference>
<organism evidence="2">
    <name type="scientific">Eremomyces bilateralis CBS 781.70</name>
    <dbReference type="NCBI Taxonomy" id="1392243"/>
    <lineage>
        <taxon>Eukaryota</taxon>
        <taxon>Fungi</taxon>
        <taxon>Dikarya</taxon>
        <taxon>Ascomycota</taxon>
        <taxon>Pezizomycotina</taxon>
        <taxon>Dothideomycetes</taxon>
        <taxon>Dothideomycetes incertae sedis</taxon>
        <taxon>Eremomycetales</taxon>
        <taxon>Eremomycetaceae</taxon>
        <taxon>Eremomyces</taxon>
    </lineage>
</organism>
<dbReference type="PANTHER" id="PTHR15410:SF2">
    <property type="entry name" value="HIRA-INTERACTING PROTEIN 3"/>
    <property type="match status" value="1"/>
</dbReference>
<keyword evidence="3" id="KW-1185">Reference proteome</keyword>
<dbReference type="Proteomes" id="UP000504638">
    <property type="component" value="Unplaced"/>
</dbReference>
<dbReference type="OrthoDB" id="552755at2759"/>
<sequence length="230" mass="25641">MDQVEPDPKSSKKKRKSSEHDDHPRKKRKEPVGKDEEETKESPPKELASTSHSSPEPAPALESDSDMSVLIDDGPPRKKTKAAKSGAKAKAKATKPKAPKAAQSKSDGSTSQESEIKRLQGWLIKCGIRKLWHRELAPYATPGEKIGHLKEMLRDAGMEGRYSAEKARQIKEQRELAADLEAVTEGNKVWGKKKEAEQDETKETKEKRGRTLAKGFKDLAFLEDDDEESD</sequence>
<dbReference type="GeneID" id="54414591"/>
<evidence type="ECO:0000313" key="4">
    <source>
        <dbReference type="RefSeq" id="XP_033530989.1"/>
    </source>
</evidence>
<reference evidence="4" key="2">
    <citation type="submission" date="2020-04" db="EMBL/GenBank/DDBJ databases">
        <authorList>
            <consortium name="NCBI Genome Project"/>
        </authorList>
    </citation>
    <scope>NUCLEOTIDE SEQUENCE</scope>
    <source>
        <strain evidence="4">CBS 781.70</strain>
    </source>
</reference>
<proteinExistence type="predicted"/>
<dbReference type="InterPro" id="IPR037647">
    <property type="entry name" value="HIRIP3"/>
</dbReference>
<protein>
    <recommendedName>
        <fullName evidence="5">Transcriptional regulator</fullName>
    </recommendedName>
</protein>
<dbReference type="RefSeq" id="XP_033530989.1">
    <property type="nucleotide sequence ID" value="XM_033674021.1"/>
</dbReference>